<dbReference type="STRING" id="1034943.BN59_03010"/>
<dbReference type="Pfam" id="PF06835">
    <property type="entry name" value="LptC"/>
    <property type="match status" value="1"/>
</dbReference>
<reference evidence="6 7" key="1">
    <citation type="submission" date="2014-06" db="EMBL/GenBank/DDBJ databases">
        <authorList>
            <person name="Urmite Genomes Urmite Genomes"/>
        </authorList>
    </citation>
    <scope>NUCLEOTIDE SEQUENCE [LARGE SCALE GENOMIC DNA]</scope>
</reference>
<keyword evidence="7" id="KW-1185">Reference proteome</keyword>
<accession>A0A078L428</accession>
<dbReference type="GO" id="GO:0017089">
    <property type="term" value="F:glycolipid transfer activity"/>
    <property type="evidence" value="ECO:0007669"/>
    <property type="project" value="TreeGrafter"/>
</dbReference>
<organism evidence="6 7">
    <name type="scientific">Legionella massiliensis</name>
    <dbReference type="NCBI Taxonomy" id="1034943"/>
    <lineage>
        <taxon>Bacteria</taxon>
        <taxon>Pseudomonadati</taxon>
        <taxon>Pseudomonadota</taxon>
        <taxon>Gammaproteobacteria</taxon>
        <taxon>Legionellales</taxon>
        <taxon>Legionellaceae</taxon>
        <taxon>Legionella</taxon>
    </lineage>
</organism>
<proteinExistence type="predicted"/>
<gene>
    <name evidence="6" type="ORF">BN59_03010</name>
</gene>
<dbReference type="PANTHER" id="PTHR37481">
    <property type="entry name" value="LIPOPOLYSACCHARIDE EXPORT SYSTEM PROTEIN LPTC"/>
    <property type="match status" value="1"/>
</dbReference>
<evidence type="ECO:0000256" key="3">
    <source>
        <dbReference type="ARBA" id="ARBA00022692"/>
    </source>
</evidence>
<dbReference type="Proteomes" id="UP000044071">
    <property type="component" value="Unassembled WGS sequence"/>
</dbReference>
<evidence type="ECO:0000256" key="1">
    <source>
        <dbReference type="ARBA" id="ARBA00022475"/>
    </source>
</evidence>
<dbReference type="EMBL" id="CCSB01000003">
    <property type="protein sequence ID" value="CDZ78698.1"/>
    <property type="molecule type" value="Genomic_DNA"/>
</dbReference>
<sequence length="191" mass="21398">MNAAKQAAWLCCLLLVLAGSGLYFASAKPIKRLDDTALSKTADMIISNLTVMRFDEKGKLINYLHSPEAQHIPENNTHFFKSPRLSLAQENQPDWEISSQTARAINGGEKITFSHNVVVHQDKNKRGQESTLKTEELHYFSKTKIANTDLDVSFEQPGNIVHSKGMKANLEEKRIQLLSQAHATFEPTKHG</sequence>
<keyword evidence="4" id="KW-1133">Transmembrane helix</keyword>
<protein>
    <submittedName>
        <fullName evidence="6">Organic solvent tolerance protein OstA</fullName>
    </submittedName>
</protein>
<dbReference type="InterPro" id="IPR052363">
    <property type="entry name" value="LPS_export_LptC"/>
</dbReference>
<dbReference type="eggNOG" id="COG3117">
    <property type="taxonomic scope" value="Bacteria"/>
</dbReference>
<dbReference type="Gene3D" id="2.60.450.10">
    <property type="entry name" value="Lipopolysaccharide (LPS) transport protein A like domain"/>
    <property type="match status" value="1"/>
</dbReference>
<dbReference type="AlphaFoldDB" id="A0A078L428"/>
<keyword evidence="2" id="KW-0997">Cell inner membrane</keyword>
<dbReference type="GO" id="GO:0005886">
    <property type="term" value="C:plasma membrane"/>
    <property type="evidence" value="ECO:0007669"/>
    <property type="project" value="InterPro"/>
</dbReference>
<evidence type="ECO:0000256" key="2">
    <source>
        <dbReference type="ARBA" id="ARBA00022519"/>
    </source>
</evidence>
<evidence type="ECO:0000313" key="7">
    <source>
        <dbReference type="Proteomes" id="UP000044071"/>
    </source>
</evidence>
<evidence type="ECO:0000256" key="5">
    <source>
        <dbReference type="ARBA" id="ARBA00023136"/>
    </source>
</evidence>
<keyword evidence="5" id="KW-0472">Membrane</keyword>
<evidence type="ECO:0000256" key="4">
    <source>
        <dbReference type="ARBA" id="ARBA00022989"/>
    </source>
</evidence>
<keyword evidence="3" id="KW-0812">Transmembrane</keyword>
<dbReference type="InterPro" id="IPR010664">
    <property type="entry name" value="LipoPS_assembly_LptC-rel"/>
</dbReference>
<dbReference type="PANTHER" id="PTHR37481:SF1">
    <property type="entry name" value="LIPOPOLYSACCHARIDE EXPORT SYSTEM PROTEIN LPTC"/>
    <property type="match status" value="1"/>
</dbReference>
<name>A0A078L428_9GAMM</name>
<dbReference type="NCBIfam" id="TIGR04409">
    <property type="entry name" value="LptC_YrbK"/>
    <property type="match status" value="1"/>
</dbReference>
<evidence type="ECO:0000313" key="6">
    <source>
        <dbReference type="EMBL" id="CDZ78698.1"/>
    </source>
</evidence>
<dbReference type="GO" id="GO:0030288">
    <property type="term" value="C:outer membrane-bounded periplasmic space"/>
    <property type="evidence" value="ECO:0007669"/>
    <property type="project" value="TreeGrafter"/>
</dbReference>
<keyword evidence="1" id="KW-1003">Cell membrane</keyword>
<dbReference type="RefSeq" id="WP_044011812.1">
    <property type="nucleotide sequence ID" value="NZ_CCVW01000003.1"/>
</dbReference>
<dbReference type="OrthoDB" id="5731914at2"/>
<dbReference type="InterPro" id="IPR026265">
    <property type="entry name" value="LptC"/>
</dbReference>
<dbReference type="GO" id="GO:0015221">
    <property type="term" value="F:lipopolysaccharide transmembrane transporter activity"/>
    <property type="evidence" value="ECO:0007669"/>
    <property type="project" value="InterPro"/>
</dbReference>